<evidence type="ECO:0000313" key="2">
    <source>
        <dbReference type="EMBL" id="XCP97788.1"/>
    </source>
</evidence>
<dbReference type="SUPFAM" id="SSF55729">
    <property type="entry name" value="Acyl-CoA N-acyltransferases (Nat)"/>
    <property type="match status" value="1"/>
</dbReference>
<dbReference type="InterPro" id="IPR000182">
    <property type="entry name" value="GNAT_dom"/>
</dbReference>
<dbReference type="Gene3D" id="3.40.630.30">
    <property type="match status" value="1"/>
</dbReference>
<dbReference type="EMBL" id="CP159992">
    <property type="protein sequence ID" value="XCP97788.1"/>
    <property type="molecule type" value="Genomic_DNA"/>
</dbReference>
<feature type="domain" description="N-acetyltransferase" evidence="1">
    <location>
        <begin position="3"/>
        <end position="149"/>
    </location>
</feature>
<dbReference type="CDD" id="cd04301">
    <property type="entry name" value="NAT_SF"/>
    <property type="match status" value="1"/>
</dbReference>
<dbReference type="Pfam" id="PF00583">
    <property type="entry name" value="Acetyltransf_1"/>
    <property type="match status" value="1"/>
</dbReference>
<keyword evidence="2" id="KW-0808">Transferase</keyword>
<dbReference type="RefSeq" id="WP_366296427.1">
    <property type="nucleotide sequence ID" value="NZ_CP159992.1"/>
</dbReference>
<keyword evidence="2" id="KW-0012">Acyltransferase</keyword>
<proteinExistence type="predicted"/>
<reference evidence="2" key="1">
    <citation type="submission" date="2024-05" db="EMBL/GenBank/DDBJ databases">
        <title>Draft genome assemblies of 36 bacteria isolated from hibernating arctic ground squirrels.</title>
        <authorList>
            <person name="McKee H."/>
            <person name="Mullen L."/>
            <person name="Drown D.M."/>
            <person name="Duddleston K.N."/>
        </authorList>
    </citation>
    <scope>NUCLEOTIDE SEQUENCE</scope>
    <source>
        <strain evidence="2">AN1007</strain>
    </source>
</reference>
<dbReference type="AlphaFoldDB" id="A0AAU8NIK1"/>
<dbReference type="EC" id="2.3.1.-" evidence="2"/>
<dbReference type="InterPro" id="IPR016181">
    <property type="entry name" value="Acyl_CoA_acyltransferase"/>
</dbReference>
<sequence length="150" mass="17875">MIINLRDYPNLLEECINYVSQRWGLNRKIFEDCITSSMNTNHSLPRWYFMMKSNEIIGSFSLMTNDFVSRQDLGPYLSNLYVEEEERGKKLGEILLNHARKEAHKLGFQKLYLCTDHENYYEKYGWAHITNGYHTWNRESKIYAADTICE</sequence>
<accession>A0AAU8NIK1</accession>
<dbReference type="PROSITE" id="PS51186">
    <property type="entry name" value="GNAT"/>
    <property type="match status" value="1"/>
</dbReference>
<evidence type="ECO:0000259" key="1">
    <source>
        <dbReference type="PROSITE" id="PS51186"/>
    </source>
</evidence>
<dbReference type="GO" id="GO:0008080">
    <property type="term" value="F:N-acetyltransferase activity"/>
    <property type="evidence" value="ECO:0007669"/>
    <property type="project" value="InterPro"/>
</dbReference>
<protein>
    <submittedName>
        <fullName evidence="2">GNAT family N-acetyltransferase</fullName>
        <ecNumber evidence="2">2.3.1.-</ecNumber>
    </submittedName>
</protein>
<dbReference type="InterPro" id="IPR039840">
    <property type="entry name" value="NAA80"/>
</dbReference>
<gene>
    <name evidence="2" type="ORF">ABXS70_14290</name>
</gene>
<organism evidence="2">
    <name type="scientific">Paenibacillus sp. AN1007</name>
    <dbReference type="NCBI Taxonomy" id="3151385"/>
    <lineage>
        <taxon>Bacteria</taxon>
        <taxon>Bacillati</taxon>
        <taxon>Bacillota</taxon>
        <taxon>Bacilli</taxon>
        <taxon>Bacillales</taxon>
        <taxon>Paenibacillaceae</taxon>
        <taxon>Paenibacillus</taxon>
    </lineage>
</organism>
<dbReference type="GO" id="GO:0005737">
    <property type="term" value="C:cytoplasm"/>
    <property type="evidence" value="ECO:0007669"/>
    <property type="project" value="TreeGrafter"/>
</dbReference>
<dbReference type="GO" id="GO:1905502">
    <property type="term" value="F:acetyl-CoA binding"/>
    <property type="evidence" value="ECO:0007669"/>
    <property type="project" value="TreeGrafter"/>
</dbReference>
<dbReference type="PANTHER" id="PTHR13538">
    <property type="entry name" value="N-ACETYLTRANSFERASE 6"/>
    <property type="match status" value="1"/>
</dbReference>
<name>A0AAU8NIK1_9BACL</name>
<dbReference type="PANTHER" id="PTHR13538:SF4">
    <property type="entry name" value="N-ALPHA-ACETYLTRANSFERASE 80"/>
    <property type="match status" value="1"/>
</dbReference>